<evidence type="ECO:0000256" key="3">
    <source>
        <dbReference type="ARBA" id="ARBA00013529"/>
    </source>
</evidence>
<organism evidence="9 10">
    <name type="scientific">Fervidicola ferrireducens</name>
    <dbReference type="NCBI Taxonomy" id="520764"/>
    <lineage>
        <taxon>Bacteria</taxon>
        <taxon>Bacillati</taxon>
        <taxon>Bacillota</taxon>
        <taxon>Clostridia</taxon>
        <taxon>Thermosediminibacterales</taxon>
        <taxon>Thermosediminibacteraceae</taxon>
        <taxon>Fervidicola</taxon>
    </lineage>
</organism>
<dbReference type="Pfam" id="PF12838">
    <property type="entry name" value="Fer4_7"/>
    <property type="match status" value="1"/>
</dbReference>
<keyword evidence="9" id="KW-0560">Oxidoreductase</keyword>
<feature type="domain" description="4Fe-4S ferredoxin-type" evidence="8">
    <location>
        <begin position="190"/>
        <end position="218"/>
    </location>
</feature>
<dbReference type="PANTHER" id="PTHR24960">
    <property type="entry name" value="PHOTOSYSTEM I IRON-SULFUR CENTER-RELATED"/>
    <property type="match status" value="1"/>
</dbReference>
<keyword evidence="7" id="KW-0411">Iron-sulfur</keyword>
<dbReference type="PANTHER" id="PTHR24960:SF79">
    <property type="entry name" value="PHOTOSYSTEM I IRON-SULFUR CENTER"/>
    <property type="match status" value="1"/>
</dbReference>
<dbReference type="OrthoDB" id="9781559at2"/>
<comment type="cofactor">
    <cofactor evidence="1">
        <name>[4Fe-4S] cluster</name>
        <dbReference type="ChEBI" id="CHEBI:49883"/>
    </cofactor>
</comment>
<proteinExistence type="predicted"/>
<evidence type="ECO:0000256" key="7">
    <source>
        <dbReference type="ARBA" id="ARBA00023014"/>
    </source>
</evidence>
<dbReference type="InterPro" id="IPR050157">
    <property type="entry name" value="PSI_iron-sulfur_center"/>
</dbReference>
<dbReference type="InParanoid" id="A0A140L7N0"/>
<dbReference type="GO" id="GO:0046872">
    <property type="term" value="F:metal ion binding"/>
    <property type="evidence" value="ECO:0007669"/>
    <property type="project" value="UniProtKB-KW"/>
</dbReference>
<dbReference type="InterPro" id="IPR017896">
    <property type="entry name" value="4Fe4S_Fe-S-bd"/>
</dbReference>
<dbReference type="EMBL" id="LOED01000019">
    <property type="protein sequence ID" value="KXG76555.1"/>
    <property type="molecule type" value="Genomic_DNA"/>
</dbReference>
<name>A0A140L7N0_9FIRM</name>
<dbReference type="PATRIC" id="fig|520764.3.peg.1704"/>
<evidence type="ECO:0000313" key="10">
    <source>
        <dbReference type="Proteomes" id="UP000070427"/>
    </source>
</evidence>
<reference evidence="9 10" key="1">
    <citation type="submission" date="2015-12" db="EMBL/GenBank/DDBJ databases">
        <title>Draft genome sequnece of Fervidicola ferrireducens strain Y170.</title>
        <authorList>
            <person name="Patel B.K."/>
        </authorList>
    </citation>
    <scope>NUCLEOTIDE SEQUENCE [LARGE SCALE GENOMIC DNA]</scope>
    <source>
        <strain evidence="9 10">Y170</strain>
    </source>
</reference>
<dbReference type="Proteomes" id="UP000070427">
    <property type="component" value="Unassembled WGS sequence"/>
</dbReference>
<sequence>MKSKIFFADARVKSYDYKYSLVAKFEQILKIVDFGSFIEKGDYVAIKTHFGSYGAHRIVRPIFLRKVVERVKEVGGMPFVTDTVRIPGLEYLEVANMEGINHLSVGAPVVLADGIFGRDQIKVKAGPILGEIGVASAIYYAPAMIVVSHCKGHIGSGFGGAIKNLAMGCISCKDHQGKAERGRIHFYEGKHLEWVEVRCTRCGQCVRVCPHKALQLVDDSIVIDKSICVKCGRCARVCPAEAMVVPIDEVTFQKGLAESAYAVVSTFEKGRILYINFITEVQPECDCMPMADTPLVQDQGVLVSHDIVAIDQASLDLINGADPLPGSKAADKNVKKGDNILKAVTGKDAQLHIDAAFELGMGNKEYELIPVTEKEVPEEEKKD</sequence>
<evidence type="ECO:0000256" key="4">
    <source>
        <dbReference type="ARBA" id="ARBA00022485"/>
    </source>
</evidence>
<keyword evidence="6" id="KW-0408">Iron</keyword>
<protein>
    <recommendedName>
        <fullName evidence="3">Ferredoxin</fullName>
    </recommendedName>
</protein>
<dbReference type="Gene3D" id="3.30.70.20">
    <property type="match status" value="1"/>
</dbReference>
<evidence type="ECO:0000256" key="6">
    <source>
        <dbReference type="ARBA" id="ARBA00023004"/>
    </source>
</evidence>
<evidence type="ECO:0000256" key="5">
    <source>
        <dbReference type="ARBA" id="ARBA00022723"/>
    </source>
</evidence>
<comment type="caution">
    <text evidence="9">The sequence shown here is derived from an EMBL/GenBank/DDBJ whole genome shotgun (WGS) entry which is preliminary data.</text>
</comment>
<feature type="domain" description="4Fe-4S ferredoxin-type" evidence="8">
    <location>
        <begin position="219"/>
        <end position="248"/>
    </location>
</feature>
<dbReference type="AlphaFoldDB" id="A0A140L7N0"/>
<dbReference type="PROSITE" id="PS00198">
    <property type="entry name" value="4FE4S_FER_1"/>
    <property type="match status" value="1"/>
</dbReference>
<accession>A0A140L7N0</accession>
<keyword evidence="10" id="KW-1185">Reference proteome</keyword>
<dbReference type="PROSITE" id="PS51379">
    <property type="entry name" value="4FE4S_FER_2"/>
    <property type="match status" value="2"/>
</dbReference>
<dbReference type="InterPro" id="IPR017900">
    <property type="entry name" value="4Fe4S_Fe_S_CS"/>
</dbReference>
<evidence type="ECO:0000256" key="1">
    <source>
        <dbReference type="ARBA" id="ARBA00001966"/>
    </source>
</evidence>
<dbReference type="InterPro" id="IPR007160">
    <property type="entry name" value="DUF362"/>
</dbReference>
<gene>
    <name evidence="9" type="primary">bssD</name>
    <name evidence="9" type="ORF">AN618_15860</name>
</gene>
<dbReference type="GO" id="GO:0051539">
    <property type="term" value="F:4 iron, 4 sulfur cluster binding"/>
    <property type="evidence" value="ECO:0007669"/>
    <property type="project" value="UniProtKB-KW"/>
</dbReference>
<evidence type="ECO:0000256" key="2">
    <source>
        <dbReference type="ARBA" id="ARBA00003532"/>
    </source>
</evidence>
<dbReference type="Pfam" id="PF04015">
    <property type="entry name" value="DUF362"/>
    <property type="match status" value="1"/>
</dbReference>
<keyword evidence="4" id="KW-0004">4Fe-4S</keyword>
<dbReference type="GO" id="GO:0016491">
    <property type="term" value="F:oxidoreductase activity"/>
    <property type="evidence" value="ECO:0007669"/>
    <property type="project" value="UniProtKB-KW"/>
</dbReference>
<keyword evidence="5" id="KW-0479">Metal-binding</keyword>
<evidence type="ECO:0000259" key="8">
    <source>
        <dbReference type="PROSITE" id="PS51379"/>
    </source>
</evidence>
<dbReference type="STRING" id="520764.AN618_15860"/>
<dbReference type="SUPFAM" id="SSF54862">
    <property type="entry name" value="4Fe-4S ferredoxins"/>
    <property type="match status" value="1"/>
</dbReference>
<comment type="function">
    <text evidence="2">Ferredoxins are iron-sulfur proteins that transfer electrons in a wide variety of metabolic reactions.</text>
</comment>
<dbReference type="RefSeq" id="WP_066353706.1">
    <property type="nucleotide sequence ID" value="NZ_LOED01000019.1"/>
</dbReference>
<evidence type="ECO:0000313" key="9">
    <source>
        <dbReference type="EMBL" id="KXG76555.1"/>
    </source>
</evidence>